<evidence type="ECO:0000259" key="11">
    <source>
        <dbReference type="Pfam" id="PF13954"/>
    </source>
</evidence>
<comment type="similarity">
    <text evidence="2 9">Belongs to the fimbrial export usher family.</text>
</comment>
<evidence type="ECO:0000256" key="5">
    <source>
        <dbReference type="ARBA" id="ARBA00022692"/>
    </source>
</evidence>
<evidence type="ECO:0000256" key="1">
    <source>
        <dbReference type="ARBA" id="ARBA00004571"/>
    </source>
</evidence>
<keyword evidence="9" id="KW-1029">Fimbrium biogenesis</keyword>
<comment type="subcellular location">
    <subcellularLocation>
        <location evidence="1 9">Cell outer membrane</location>
        <topology evidence="1 9">Multi-pass membrane protein</topology>
    </subcellularLocation>
</comment>
<evidence type="ECO:0000256" key="8">
    <source>
        <dbReference type="ARBA" id="ARBA00023237"/>
    </source>
</evidence>
<dbReference type="Pfam" id="PF13954">
    <property type="entry name" value="PapC_N"/>
    <property type="match status" value="1"/>
</dbReference>
<evidence type="ECO:0000313" key="15">
    <source>
        <dbReference type="Proteomes" id="UP000239731"/>
    </source>
</evidence>
<dbReference type="PATRIC" id="fig|294.194.peg.4651"/>
<dbReference type="Proteomes" id="UP000061348">
    <property type="component" value="Unassembled WGS sequence"/>
</dbReference>
<evidence type="ECO:0000256" key="7">
    <source>
        <dbReference type="ARBA" id="ARBA00023136"/>
    </source>
</evidence>
<dbReference type="PROSITE" id="PS01151">
    <property type="entry name" value="FIMBRIAL_USHER"/>
    <property type="match status" value="1"/>
</dbReference>
<dbReference type="InterPro" id="IPR037224">
    <property type="entry name" value="PapC_N_sf"/>
</dbReference>
<evidence type="ECO:0000256" key="2">
    <source>
        <dbReference type="ARBA" id="ARBA00008064"/>
    </source>
</evidence>
<comment type="caution">
    <text evidence="12">The sequence shown here is derived from an EMBL/GenBank/DDBJ whole genome shotgun (WGS) entry which is preliminary data.</text>
</comment>
<dbReference type="Pfam" id="PF13953">
    <property type="entry name" value="PapC_C"/>
    <property type="match status" value="1"/>
</dbReference>
<evidence type="ECO:0000313" key="14">
    <source>
        <dbReference type="Proteomes" id="UP000061348"/>
    </source>
</evidence>
<evidence type="ECO:0000256" key="6">
    <source>
        <dbReference type="ARBA" id="ARBA00022729"/>
    </source>
</evidence>
<proteinExistence type="inferred from homology"/>
<dbReference type="InterPro" id="IPR042186">
    <property type="entry name" value="FimD_plug_dom"/>
</dbReference>
<keyword evidence="6" id="KW-0732">Signal</keyword>
<dbReference type="InterPro" id="IPR018030">
    <property type="entry name" value="Fimbrial_membr_usher_CS"/>
</dbReference>
<reference evidence="13 15" key="2">
    <citation type="submission" date="2018-03" db="EMBL/GenBank/DDBJ databases">
        <title>Blue discolouration in mozzarella cheese caused by Pseudomonas fluorescens.</title>
        <authorList>
            <person name="Chiesa F."/>
            <person name="Dalmasso A."/>
            <person name="Lomonaco S."/>
        </authorList>
    </citation>
    <scope>NUCLEOTIDE SEQUENCE [LARGE SCALE GENOMIC DNA]</scope>
    <source>
        <strain evidence="13 15">11293</strain>
    </source>
</reference>
<sequence>MPSHIQVRVHRCAPILPFQHRTIMLGGLMSAAVIASDVALASELSFDLNAFSSGLASSVDTSRFNTSNQMSPGIYRVDIVVNGQTLGRREVEFVAAHAKTGAQPCLSREVLEKIGIAMDKVDTDAHGRELSNPAAAGQYCGDLGQWIPMASSTFDPGALELAASVPQAYMKRSMRGYIDPELLDEGIAAGLLNYNFSTNTVTAGEGDGRTYLGLNAGINLGAWRLRHQGAQAWSNRTGFETYQNTSTYVQRSIIPWQSQLTLGDTFSNGQIVDGVRVRGVTLATDDRMRPQTQQGYAPQVRGTADSNATVTVSQNGYTIYETTVPPGPFVISDLHATGYGGDLIVSVTEVDGRRNTFVVPYSVAPQLLRADATKYSATLGKVQQKGVDAKGANVFQGTLQHGLTDDLTVYGGGSVSKGYEQGKLGIALNTSFGAFSLDTATSHTEVPDHGRQSGQSLGLGYNKSLPASGTHFALGAYRFSTEGYLNLQDALNVREIASRAGDINSYARQKSRLDMTVSQQLGIGTLSLYGSSVDYWGGQEGRQVSFTASYGSTWNKVNWNLSAQRSRVQDTRQLTQSELSDDVFFGRIGQPGRIDNRYMLTLSMPLGGESRAPTINTSFSRDTGDTRGSQQQVGINGFLGEDTALNYGVSASRATSESTHSGQFNTYAGYRTDATQLRAGYSQSRDSSQLSFGADGGVVVHAEGIAFSQSLGEASALVHVPGAEGARLGGSSGARVNSSGFAVVPNLTAFQNNTVEIDPEGMSMDVELQESTRNVVPTSGAVSLVKFDTLSGRAVLVKGVHENGSPLPFAAQVFDAQGREVGVVGQASKAFVRDIPQEGRLTVKWGSKIAEQCDIYYHMPPITEGQRQATTDYLQGVCVASQGRQVAGQL</sequence>
<dbReference type="GO" id="GO:0009279">
    <property type="term" value="C:cell outer membrane"/>
    <property type="evidence" value="ECO:0007669"/>
    <property type="project" value="UniProtKB-SubCell"/>
</dbReference>
<dbReference type="PANTHER" id="PTHR30451:SF20">
    <property type="entry name" value="FIMBRIAE USHER"/>
    <property type="match status" value="1"/>
</dbReference>
<dbReference type="InterPro" id="IPR025885">
    <property type="entry name" value="PapC_N"/>
</dbReference>
<keyword evidence="5 9" id="KW-0812">Transmembrane</keyword>
<keyword evidence="3 9" id="KW-0813">Transport</keyword>
<feature type="domain" description="PapC-like C-terminal" evidence="10">
    <location>
        <begin position="800"/>
        <end position="861"/>
    </location>
</feature>
<keyword evidence="8 9" id="KW-0998">Cell outer membrane</keyword>
<keyword evidence="4" id="KW-1134">Transmembrane beta strand</keyword>
<dbReference type="Gene3D" id="2.60.40.2610">
    <property type="entry name" value="Outer membrane usher protein FimD, plug domain"/>
    <property type="match status" value="1"/>
</dbReference>
<evidence type="ECO:0000256" key="3">
    <source>
        <dbReference type="ARBA" id="ARBA00022448"/>
    </source>
</evidence>
<dbReference type="Gene3D" id="2.60.40.3110">
    <property type="match status" value="1"/>
</dbReference>
<evidence type="ECO:0000256" key="4">
    <source>
        <dbReference type="ARBA" id="ARBA00022452"/>
    </source>
</evidence>
<organism evidence="12 14">
    <name type="scientific">Pseudomonas fluorescens</name>
    <dbReference type="NCBI Taxonomy" id="294"/>
    <lineage>
        <taxon>Bacteria</taxon>
        <taxon>Pseudomonadati</taxon>
        <taxon>Pseudomonadota</taxon>
        <taxon>Gammaproteobacteria</taxon>
        <taxon>Pseudomonadales</taxon>
        <taxon>Pseudomonadaceae</taxon>
        <taxon>Pseudomonas</taxon>
    </lineage>
</organism>
<evidence type="ECO:0000313" key="12">
    <source>
        <dbReference type="EMBL" id="KWV86217.1"/>
    </source>
</evidence>
<dbReference type="EMBL" id="PVUH01000011">
    <property type="protein sequence ID" value="PRW90852.1"/>
    <property type="molecule type" value="Genomic_DNA"/>
</dbReference>
<feature type="domain" description="PapC N-terminal" evidence="11">
    <location>
        <begin position="46"/>
        <end position="197"/>
    </location>
</feature>
<dbReference type="SUPFAM" id="SSF141729">
    <property type="entry name" value="FimD N-terminal domain-like"/>
    <property type="match status" value="1"/>
</dbReference>
<evidence type="ECO:0000313" key="13">
    <source>
        <dbReference type="EMBL" id="PRW90852.1"/>
    </source>
</evidence>
<accession>A0A120G6T5</accession>
<dbReference type="GO" id="GO:0009297">
    <property type="term" value="P:pilus assembly"/>
    <property type="evidence" value="ECO:0007669"/>
    <property type="project" value="InterPro"/>
</dbReference>
<dbReference type="Proteomes" id="UP000239731">
    <property type="component" value="Unassembled WGS sequence"/>
</dbReference>
<dbReference type="InterPro" id="IPR043142">
    <property type="entry name" value="PapC-like_C_sf"/>
</dbReference>
<evidence type="ECO:0000256" key="9">
    <source>
        <dbReference type="RuleBase" id="RU003884"/>
    </source>
</evidence>
<dbReference type="InterPro" id="IPR000015">
    <property type="entry name" value="Fimb_usher"/>
</dbReference>
<dbReference type="FunFam" id="2.60.40.3110:FF:000001">
    <property type="entry name" value="Putative fimbrial outer membrane usher"/>
    <property type="match status" value="1"/>
</dbReference>
<dbReference type="AlphaFoldDB" id="A0A120G6T5"/>
<evidence type="ECO:0000259" key="10">
    <source>
        <dbReference type="Pfam" id="PF13953"/>
    </source>
</evidence>
<reference evidence="12 14" key="1">
    <citation type="submission" date="2015-05" db="EMBL/GenBank/DDBJ databases">
        <title>A genomic and transcriptomic approach to investigate the blue pigment phenotype in Pseudomonas fluorescens.</title>
        <authorList>
            <person name="Andreani N.A."/>
            <person name="Cardazzo B."/>
        </authorList>
    </citation>
    <scope>NUCLEOTIDE SEQUENCE [LARGE SCALE GENOMIC DNA]</scope>
    <source>
        <strain evidence="12 14">Ps_22</strain>
    </source>
</reference>
<protein>
    <submittedName>
        <fullName evidence="13">Fimbrial biogenesis outer membrane usher protein</fullName>
    </submittedName>
    <submittedName>
        <fullName evidence="12">Outer membrane usher protein FimD</fullName>
    </submittedName>
</protein>
<keyword evidence="7 9" id="KW-0472">Membrane</keyword>
<dbReference type="PANTHER" id="PTHR30451">
    <property type="entry name" value="OUTER MEMBRANE USHER PROTEIN"/>
    <property type="match status" value="1"/>
</dbReference>
<dbReference type="EMBL" id="LCYA01000103">
    <property type="protein sequence ID" value="KWV86217.1"/>
    <property type="molecule type" value="Genomic_DNA"/>
</dbReference>
<dbReference type="Pfam" id="PF00577">
    <property type="entry name" value="Usher"/>
    <property type="match status" value="1"/>
</dbReference>
<dbReference type="Gene3D" id="3.10.20.410">
    <property type="match status" value="1"/>
</dbReference>
<gene>
    <name evidence="12" type="primary">fimD_4</name>
    <name evidence="13" type="ORF">C7A10_17590</name>
    <name evidence="12" type="ORF">PFLmoz3_04189</name>
</gene>
<dbReference type="GO" id="GO:0015473">
    <property type="term" value="F:fimbrial usher porin activity"/>
    <property type="evidence" value="ECO:0007669"/>
    <property type="project" value="InterPro"/>
</dbReference>
<dbReference type="RefSeq" id="WP_060764754.1">
    <property type="nucleotide sequence ID" value="NZ_LCYA01000103.1"/>
</dbReference>
<dbReference type="Gene3D" id="2.60.40.2070">
    <property type="match status" value="1"/>
</dbReference>
<name>A0A120G6T5_PSEFL</name>
<dbReference type="InterPro" id="IPR025949">
    <property type="entry name" value="PapC-like_C"/>
</dbReference>